<dbReference type="InterPro" id="IPR036318">
    <property type="entry name" value="FAD-bd_PCMH-like_sf"/>
</dbReference>
<evidence type="ECO:0000256" key="4">
    <source>
        <dbReference type="ARBA" id="ARBA00023002"/>
    </source>
</evidence>
<dbReference type="Gene3D" id="3.40.462.20">
    <property type="match status" value="1"/>
</dbReference>
<comment type="similarity">
    <text evidence="1">Belongs to the oxygen-dependent FAD-linked oxidoreductase family.</text>
</comment>
<evidence type="ECO:0000256" key="2">
    <source>
        <dbReference type="ARBA" id="ARBA00022630"/>
    </source>
</evidence>
<protein>
    <recommendedName>
        <fullName evidence="5">FAD-binding PCMH-type domain-containing protein</fullName>
    </recommendedName>
</protein>
<keyword evidence="4" id="KW-0560">Oxidoreductase</keyword>
<dbReference type="OrthoDB" id="415825at2759"/>
<keyword evidence="3" id="KW-0274">FAD</keyword>
<dbReference type="InterPro" id="IPR050416">
    <property type="entry name" value="FAD-linked_Oxidoreductase"/>
</dbReference>
<evidence type="ECO:0000313" key="6">
    <source>
        <dbReference type="EMBL" id="KAG4423773.1"/>
    </source>
</evidence>
<gene>
    <name evidence="6" type="ORF">IFR04_003069</name>
</gene>
<feature type="domain" description="FAD-binding PCMH-type" evidence="5">
    <location>
        <begin position="40"/>
        <end position="206"/>
    </location>
</feature>
<dbReference type="InterPro" id="IPR006094">
    <property type="entry name" value="Oxid_FAD_bind_N"/>
</dbReference>
<dbReference type="InterPro" id="IPR016167">
    <property type="entry name" value="FAD-bd_PCMH_sub1"/>
</dbReference>
<sequence length="462" mass="49758">MADANLTTLESFLEKHQHITYATPSSQGYTSLRQIFARDQEAVPIAIVRPQSAADVSLLVKFAVSNSIRFTIRTGGHNLSGAAFAQDALAIDMRDISSINVSADKRTAKIGGGILQSDLAIALDKEGLATPVGAVGSVGYVGWSTYGGYGSFSRHWGLGVDQIVGAKLVNSKGELIVADERLLKGLRGGGGLFGVIVELEIKVYPLKNVLTGTLVLDSQDLTNTFKRFNSGYLELSAKGMPAELVIQQMVVNSPNGKAMCISFMWSSENVEAGKAWLQKIEALATVVMNTVVLSTVPEYLHSNAALVPESVHGEGYTHSFRKITSEVADVIADSLVKMPGDPGCMFVVHELKGASALPNTNSVFGTRDEHFMLEIIGYALDIKNREFSVAWATDTWAALGKTESSNLLPGTYISLDRPVLKPGTAPLSRLYGSNCRDVLALKKEYDAEDVFSYAVPQLKNYV</sequence>
<accession>A0A8H8BU70</accession>
<reference evidence="6" key="1">
    <citation type="submission" date="2021-02" db="EMBL/GenBank/DDBJ databases">
        <title>Genome sequence Cadophora malorum strain M34.</title>
        <authorList>
            <person name="Stefanovic E."/>
            <person name="Vu D."/>
            <person name="Scully C."/>
            <person name="Dijksterhuis J."/>
            <person name="Roader J."/>
            <person name="Houbraken J."/>
        </authorList>
    </citation>
    <scope>NUCLEOTIDE SEQUENCE</scope>
    <source>
        <strain evidence="6">M34</strain>
    </source>
</reference>
<dbReference type="Gene3D" id="3.30.43.10">
    <property type="entry name" value="Uridine Diphospho-n-acetylenolpyruvylglucosamine Reductase, domain 2"/>
    <property type="match status" value="1"/>
</dbReference>
<name>A0A8H8BU70_9HELO</name>
<evidence type="ECO:0000256" key="1">
    <source>
        <dbReference type="ARBA" id="ARBA00005466"/>
    </source>
</evidence>
<dbReference type="Pfam" id="PF01565">
    <property type="entry name" value="FAD_binding_4"/>
    <property type="match status" value="1"/>
</dbReference>
<evidence type="ECO:0000256" key="3">
    <source>
        <dbReference type="ARBA" id="ARBA00022827"/>
    </source>
</evidence>
<dbReference type="GO" id="GO:0071949">
    <property type="term" value="F:FAD binding"/>
    <property type="evidence" value="ECO:0007669"/>
    <property type="project" value="InterPro"/>
</dbReference>
<dbReference type="AlphaFoldDB" id="A0A8H8BU70"/>
<dbReference type="PANTHER" id="PTHR42973:SF7">
    <property type="entry name" value="FAD-BINDING PCMH-TYPE DOMAIN-CONTAINING PROTEIN"/>
    <property type="match status" value="1"/>
</dbReference>
<keyword evidence="2" id="KW-0285">Flavoprotein</keyword>
<dbReference type="PROSITE" id="PS51387">
    <property type="entry name" value="FAD_PCMH"/>
    <property type="match status" value="1"/>
</dbReference>
<dbReference type="EMBL" id="JAFJYH010000029">
    <property type="protein sequence ID" value="KAG4423773.1"/>
    <property type="molecule type" value="Genomic_DNA"/>
</dbReference>
<dbReference type="InterPro" id="IPR016169">
    <property type="entry name" value="FAD-bd_PCMH_sub2"/>
</dbReference>
<dbReference type="GO" id="GO:0016491">
    <property type="term" value="F:oxidoreductase activity"/>
    <property type="evidence" value="ECO:0007669"/>
    <property type="project" value="UniProtKB-KW"/>
</dbReference>
<dbReference type="Proteomes" id="UP000664132">
    <property type="component" value="Unassembled WGS sequence"/>
</dbReference>
<evidence type="ECO:0000259" key="5">
    <source>
        <dbReference type="PROSITE" id="PS51387"/>
    </source>
</evidence>
<dbReference type="Gene3D" id="3.30.465.10">
    <property type="match status" value="1"/>
</dbReference>
<organism evidence="6 7">
    <name type="scientific">Cadophora malorum</name>
    <dbReference type="NCBI Taxonomy" id="108018"/>
    <lineage>
        <taxon>Eukaryota</taxon>
        <taxon>Fungi</taxon>
        <taxon>Dikarya</taxon>
        <taxon>Ascomycota</taxon>
        <taxon>Pezizomycotina</taxon>
        <taxon>Leotiomycetes</taxon>
        <taxon>Helotiales</taxon>
        <taxon>Ploettnerulaceae</taxon>
        <taxon>Cadophora</taxon>
    </lineage>
</organism>
<evidence type="ECO:0000313" key="7">
    <source>
        <dbReference type="Proteomes" id="UP000664132"/>
    </source>
</evidence>
<proteinExistence type="inferred from homology"/>
<keyword evidence="7" id="KW-1185">Reference proteome</keyword>
<dbReference type="InterPro" id="IPR016166">
    <property type="entry name" value="FAD-bd_PCMH"/>
</dbReference>
<dbReference type="PANTHER" id="PTHR42973">
    <property type="entry name" value="BINDING OXIDOREDUCTASE, PUTATIVE (AFU_ORTHOLOGUE AFUA_1G17690)-RELATED"/>
    <property type="match status" value="1"/>
</dbReference>
<dbReference type="SUPFAM" id="SSF56176">
    <property type="entry name" value="FAD-binding/transporter-associated domain-like"/>
    <property type="match status" value="1"/>
</dbReference>
<comment type="caution">
    <text evidence="6">The sequence shown here is derived from an EMBL/GenBank/DDBJ whole genome shotgun (WGS) entry which is preliminary data.</text>
</comment>